<dbReference type="Pfam" id="PF00662">
    <property type="entry name" value="Proton_antipo_N"/>
    <property type="match status" value="1"/>
</dbReference>
<dbReference type="PRINTS" id="PR01434">
    <property type="entry name" value="NADHDHGNASE5"/>
</dbReference>
<dbReference type="InterPro" id="IPR050616">
    <property type="entry name" value="CPA3_Na-H_Antiporter_A"/>
</dbReference>
<dbReference type="InterPro" id="IPR001516">
    <property type="entry name" value="Proton_antipo_N"/>
</dbReference>
<feature type="transmembrane region" description="Helical" evidence="7">
    <location>
        <begin position="324"/>
        <end position="345"/>
    </location>
</feature>
<evidence type="ECO:0000256" key="4">
    <source>
        <dbReference type="ARBA" id="ARBA00022989"/>
    </source>
</evidence>
<keyword evidence="11" id="KW-1185">Reference proteome</keyword>
<dbReference type="HOGENOM" id="CLU_013183_0_0_9"/>
<evidence type="ECO:0000256" key="5">
    <source>
        <dbReference type="ARBA" id="ARBA00023136"/>
    </source>
</evidence>
<feature type="transmembrane region" description="Helical" evidence="7">
    <location>
        <begin position="499"/>
        <end position="523"/>
    </location>
</feature>
<feature type="transmembrane region" description="Helical" evidence="7">
    <location>
        <begin position="377"/>
        <end position="401"/>
    </location>
</feature>
<dbReference type="OrthoDB" id="9807568at2"/>
<keyword evidence="4 7" id="KW-1133">Transmembrane helix</keyword>
<dbReference type="PANTHER" id="PTHR43373">
    <property type="entry name" value="NA(+)/H(+) ANTIPORTER SUBUNIT"/>
    <property type="match status" value="1"/>
</dbReference>
<feature type="transmembrane region" description="Helical" evidence="7">
    <location>
        <begin position="543"/>
        <end position="561"/>
    </location>
</feature>
<reference evidence="10 11" key="1">
    <citation type="journal article" date="2011" name="Stand. Genomic Sci.">
        <title>Complete genome sequence of Syntrophobotulus glycolicus type strain (FlGlyR).</title>
        <authorList>
            <person name="Han C."/>
            <person name="Mwirichia R."/>
            <person name="Chertkov O."/>
            <person name="Held B."/>
            <person name="Lapidus A."/>
            <person name="Nolan M."/>
            <person name="Lucas S."/>
            <person name="Hammon N."/>
            <person name="Deshpande S."/>
            <person name="Cheng J.F."/>
            <person name="Tapia R."/>
            <person name="Goodwin L."/>
            <person name="Pitluck S."/>
            <person name="Huntemann M."/>
            <person name="Liolios K."/>
            <person name="Ivanova N."/>
            <person name="Pagani I."/>
            <person name="Mavromatis K."/>
            <person name="Ovchinikova G."/>
            <person name="Pati A."/>
            <person name="Chen A."/>
            <person name="Palaniappan K."/>
            <person name="Land M."/>
            <person name="Hauser L."/>
            <person name="Brambilla E.M."/>
            <person name="Rohde M."/>
            <person name="Spring S."/>
            <person name="Sikorski J."/>
            <person name="Goker M."/>
            <person name="Woyke T."/>
            <person name="Bristow J."/>
            <person name="Eisen J.A."/>
            <person name="Markowitz V."/>
            <person name="Hugenholtz P."/>
            <person name="Kyrpides N.C."/>
            <person name="Klenk H.P."/>
            <person name="Detter J.C."/>
        </authorList>
    </citation>
    <scope>NUCLEOTIDE SEQUENCE [LARGE SCALE GENOMIC DNA]</scope>
    <source>
        <strain evidence="11">DSM 8271 / FlGlyR</strain>
    </source>
</reference>
<evidence type="ECO:0000256" key="6">
    <source>
        <dbReference type="RuleBase" id="RU000320"/>
    </source>
</evidence>
<dbReference type="Pfam" id="PF00361">
    <property type="entry name" value="Proton_antipo_M"/>
    <property type="match status" value="1"/>
</dbReference>
<dbReference type="Proteomes" id="UP000007488">
    <property type="component" value="Chromosome"/>
</dbReference>
<feature type="transmembrane region" description="Helical" evidence="7">
    <location>
        <begin position="611"/>
        <end position="630"/>
    </location>
</feature>
<feature type="transmembrane region" description="Helical" evidence="7">
    <location>
        <begin position="91"/>
        <end position="109"/>
    </location>
</feature>
<feature type="transmembrane region" description="Helical" evidence="7">
    <location>
        <begin position="129"/>
        <end position="149"/>
    </location>
</feature>
<comment type="subcellular location">
    <subcellularLocation>
        <location evidence="1">Endomembrane system</location>
        <topology evidence="1">Multi-pass membrane protein</topology>
    </subcellularLocation>
    <subcellularLocation>
        <location evidence="6">Membrane</location>
        <topology evidence="6">Multi-pass membrane protein</topology>
    </subcellularLocation>
</comment>
<dbReference type="RefSeq" id="WP_013625220.1">
    <property type="nucleotide sequence ID" value="NC_015172.1"/>
</dbReference>
<keyword evidence="10" id="KW-0560">Oxidoreductase</keyword>
<evidence type="ECO:0000256" key="7">
    <source>
        <dbReference type="SAM" id="Phobius"/>
    </source>
</evidence>
<feature type="transmembrane region" description="Helical" evidence="7">
    <location>
        <begin position="29"/>
        <end position="50"/>
    </location>
</feature>
<evidence type="ECO:0000256" key="3">
    <source>
        <dbReference type="ARBA" id="ARBA00022692"/>
    </source>
</evidence>
<dbReference type="EC" id="1.6.99.5" evidence="10"/>
<feature type="transmembrane region" description="Helical" evidence="7">
    <location>
        <begin position="62"/>
        <end position="84"/>
    </location>
</feature>
<feature type="transmembrane region" description="Helical" evidence="7">
    <location>
        <begin position="352"/>
        <end position="371"/>
    </location>
</feature>
<evidence type="ECO:0000256" key="1">
    <source>
        <dbReference type="ARBA" id="ARBA00004127"/>
    </source>
</evidence>
<feature type="domain" description="NADH-Ubiquinone oxidoreductase (complex I) chain 5 N-terminal" evidence="9">
    <location>
        <begin position="114"/>
        <end position="152"/>
    </location>
</feature>
<evidence type="ECO:0000313" key="11">
    <source>
        <dbReference type="Proteomes" id="UP000007488"/>
    </source>
</evidence>
<proteinExistence type="inferred from homology"/>
<dbReference type="GO" id="GO:0016491">
    <property type="term" value="F:oxidoreductase activity"/>
    <property type="evidence" value="ECO:0007669"/>
    <property type="project" value="UniProtKB-KW"/>
</dbReference>
<evidence type="ECO:0000259" key="8">
    <source>
        <dbReference type="Pfam" id="PF00361"/>
    </source>
</evidence>
<evidence type="ECO:0000313" key="10">
    <source>
        <dbReference type="EMBL" id="ADY56353.1"/>
    </source>
</evidence>
<gene>
    <name evidence="10" type="ordered locus">Sgly_2060</name>
</gene>
<evidence type="ECO:0000259" key="9">
    <source>
        <dbReference type="Pfam" id="PF00662"/>
    </source>
</evidence>
<reference evidence="11" key="2">
    <citation type="submission" date="2011-02" db="EMBL/GenBank/DDBJ databases">
        <title>The complete genome of Syntrophobotulus glycolicus DSM 8271.</title>
        <authorList>
            <person name="Lucas S."/>
            <person name="Copeland A."/>
            <person name="Lapidus A."/>
            <person name="Bruce D."/>
            <person name="Goodwin L."/>
            <person name="Pitluck S."/>
            <person name="Kyrpides N."/>
            <person name="Mavromatis K."/>
            <person name="Pagani I."/>
            <person name="Ivanova N."/>
            <person name="Mikhailova N."/>
            <person name="Chertkov O."/>
            <person name="Held B."/>
            <person name="Detter J.C."/>
            <person name="Tapia R."/>
            <person name="Han C."/>
            <person name="Land M."/>
            <person name="Hauser L."/>
            <person name="Markowitz V."/>
            <person name="Cheng J.-F."/>
            <person name="Hugenholtz P."/>
            <person name="Woyke T."/>
            <person name="Wu D."/>
            <person name="Spring S."/>
            <person name="Schroeder M."/>
            <person name="Brambilla E."/>
            <person name="Klenk H.-P."/>
            <person name="Eisen J.A."/>
        </authorList>
    </citation>
    <scope>NUCLEOTIDE SEQUENCE [LARGE SCALE GENOMIC DNA]</scope>
    <source>
        <strain evidence="11">DSM 8271 / FlGlyR</strain>
    </source>
</reference>
<dbReference type="eggNOG" id="COG1009">
    <property type="taxonomic scope" value="Bacteria"/>
</dbReference>
<protein>
    <submittedName>
        <fullName evidence="10">Ech hydrogenase subunit A</fullName>
        <ecNumber evidence="10">1.6.99.5</ecNumber>
    </submittedName>
</protein>
<dbReference type="GO" id="GO:0016020">
    <property type="term" value="C:membrane"/>
    <property type="evidence" value="ECO:0007669"/>
    <property type="project" value="UniProtKB-SubCell"/>
</dbReference>
<evidence type="ECO:0000256" key="2">
    <source>
        <dbReference type="ARBA" id="ARBA00008483"/>
    </source>
</evidence>
<dbReference type="GO" id="GO:0012505">
    <property type="term" value="C:endomembrane system"/>
    <property type="evidence" value="ECO:0007669"/>
    <property type="project" value="UniProtKB-SubCell"/>
</dbReference>
<dbReference type="KEGG" id="sgy:Sgly_2060"/>
<sequence>MNTMVFLILFPIIVAFLLLILPQLFIRKIIVGASSIAIIAASLFLVVQYFQTGAVYFEAGEYAHEISLGMFAIEVALAALIIGISIRYKQFLAALLMLIGAVLVIWFEVAHGSEIHATHNLFVDNLSLIMTLIIGIIGTLIAVYALGYMEDYHHHHPKMKNRTPFFFFIVFAFLGAMYGVVFSNNLMWLLFFWEITTFCSFFLIGYSREEIAIKNAFRAAKMNILGGIGFTVAIIFLYTQAHTVELDKLPTLASAAVLLPAALLAFAGITKSAQMPFSSWLLGAMVAPTPVSALLHSSTMVKAGVYLIVRLSPVFAFVEGGSTIGLFVALVGAVTFVLTSFMAISQSDAKRVLAYSTIANLGLIVVCAGIGSYELAWAAVMLIIFHAIAKSLLFLSVGTIEHNLGDRIIESMDGLIVKMPKVAIGVVIGICGMFLAPFGMLISKWAALEGIVAANPILTVFIAFGSAATLFFWTKWLGKVLMIKDKPADFTTKIPATESFTLSLLAFFTVAVCIGFPAISYFALEPFIQAIYGETYLLGQGNMIILLLMMGLIIVLPLRLLTYGNKLNYKAQYLAGTNLAEREKFYGSMGITRDLSLRSFYLDSIFGEDKLFKLGVVSCILLIIIMIGVGV</sequence>
<feature type="transmembrane region" description="Helical" evidence="7">
    <location>
        <begin position="161"/>
        <end position="180"/>
    </location>
</feature>
<feature type="transmembrane region" description="Helical" evidence="7">
    <location>
        <begin position="6"/>
        <end position="22"/>
    </location>
</feature>
<name>F0T209_SYNGF</name>
<keyword evidence="5 7" id="KW-0472">Membrane</keyword>
<feature type="transmembrane region" description="Helical" evidence="7">
    <location>
        <begin position="457"/>
        <end position="478"/>
    </location>
</feature>
<organism evidence="10 11">
    <name type="scientific">Syntrophobotulus glycolicus (strain DSM 8271 / FlGlyR)</name>
    <dbReference type="NCBI Taxonomy" id="645991"/>
    <lineage>
        <taxon>Bacteria</taxon>
        <taxon>Bacillati</taxon>
        <taxon>Bacillota</taxon>
        <taxon>Clostridia</taxon>
        <taxon>Eubacteriales</taxon>
        <taxon>Desulfitobacteriaceae</taxon>
        <taxon>Syntrophobotulus</taxon>
    </lineage>
</organism>
<dbReference type="STRING" id="645991.Sgly_2060"/>
<keyword evidence="3 6" id="KW-0812">Transmembrane</keyword>
<feature type="domain" description="NADH:quinone oxidoreductase/Mrp antiporter transmembrane" evidence="8">
    <location>
        <begin position="183"/>
        <end position="466"/>
    </location>
</feature>
<dbReference type="InterPro" id="IPR001750">
    <property type="entry name" value="ND/Mrp_TM"/>
</dbReference>
<dbReference type="EMBL" id="CP002547">
    <property type="protein sequence ID" value="ADY56353.1"/>
    <property type="molecule type" value="Genomic_DNA"/>
</dbReference>
<feature type="transmembrane region" description="Helical" evidence="7">
    <location>
        <begin position="422"/>
        <end position="445"/>
    </location>
</feature>
<feature type="transmembrane region" description="Helical" evidence="7">
    <location>
        <begin position="281"/>
        <end position="309"/>
    </location>
</feature>
<dbReference type="PANTHER" id="PTHR43373:SF1">
    <property type="entry name" value="NA(+)_H(+) ANTIPORTER SUBUNIT A"/>
    <property type="match status" value="1"/>
</dbReference>
<feature type="transmembrane region" description="Helical" evidence="7">
    <location>
        <begin position="219"/>
        <end position="239"/>
    </location>
</feature>
<feature type="transmembrane region" description="Helical" evidence="7">
    <location>
        <begin position="186"/>
        <end position="207"/>
    </location>
</feature>
<feature type="transmembrane region" description="Helical" evidence="7">
    <location>
        <begin position="251"/>
        <end position="269"/>
    </location>
</feature>
<comment type="similarity">
    <text evidence="2">Belongs to the CPA3 antiporters (TC 2.A.63) subunit A family.</text>
</comment>
<dbReference type="AlphaFoldDB" id="F0T209"/>
<accession>F0T209</accession>